<dbReference type="PANTHER" id="PTHR11439:SF455">
    <property type="entry name" value="RLK (RECEPTOR-LIKE PROTEIN KINASE) 8, PUTATIVE-RELATED"/>
    <property type="match status" value="1"/>
</dbReference>
<reference evidence="1 2" key="1">
    <citation type="journal article" date="2023" name="Life. Sci Alliance">
        <title>Evolutionary insights into 3D genome organization and epigenetic landscape of Vigna mungo.</title>
        <authorList>
            <person name="Junaid A."/>
            <person name="Singh B."/>
            <person name="Bhatia S."/>
        </authorList>
    </citation>
    <scope>NUCLEOTIDE SEQUENCE [LARGE SCALE GENOMIC DNA]</scope>
    <source>
        <strain evidence="1">Urdbean</strain>
    </source>
</reference>
<organism evidence="1 2">
    <name type="scientific">Vigna mungo</name>
    <name type="common">Black gram</name>
    <name type="synonym">Phaseolus mungo</name>
    <dbReference type="NCBI Taxonomy" id="3915"/>
    <lineage>
        <taxon>Eukaryota</taxon>
        <taxon>Viridiplantae</taxon>
        <taxon>Streptophyta</taxon>
        <taxon>Embryophyta</taxon>
        <taxon>Tracheophyta</taxon>
        <taxon>Spermatophyta</taxon>
        <taxon>Magnoliopsida</taxon>
        <taxon>eudicotyledons</taxon>
        <taxon>Gunneridae</taxon>
        <taxon>Pentapetalae</taxon>
        <taxon>rosids</taxon>
        <taxon>fabids</taxon>
        <taxon>Fabales</taxon>
        <taxon>Fabaceae</taxon>
        <taxon>Papilionoideae</taxon>
        <taxon>50 kb inversion clade</taxon>
        <taxon>NPAAA clade</taxon>
        <taxon>indigoferoid/millettioid clade</taxon>
        <taxon>Phaseoleae</taxon>
        <taxon>Vigna</taxon>
    </lineage>
</organism>
<name>A0AAQ3RXR4_VIGMU</name>
<protein>
    <submittedName>
        <fullName evidence="1">Uncharacterized protein</fullName>
    </submittedName>
</protein>
<accession>A0AAQ3RXR4</accession>
<evidence type="ECO:0000313" key="1">
    <source>
        <dbReference type="EMBL" id="WVZ11799.1"/>
    </source>
</evidence>
<keyword evidence="2" id="KW-1185">Reference proteome</keyword>
<sequence>MESSRKQKVVSRSSIESEFRVFVDLAAEIAWTRSLLDELRLSLPRKATLWCDNLSVKALASNLVMHAQSKHIEIDVHYIRDQVLKSDIVVAYVPSVVQIVDYLTKVLTHTLFNQLKDKLGVTRSPISLKRGIRDNIP</sequence>
<proteinExistence type="predicted"/>
<dbReference type="PANTHER" id="PTHR11439">
    <property type="entry name" value="GAG-POL-RELATED RETROTRANSPOSON"/>
    <property type="match status" value="1"/>
</dbReference>
<evidence type="ECO:0000313" key="2">
    <source>
        <dbReference type="Proteomes" id="UP001374535"/>
    </source>
</evidence>
<dbReference type="EMBL" id="CP144696">
    <property type="protein sequence ID" value="WVZ11799.1"/>
    <property type="molecule type" value="Genomic_DNA"/>
</dbReference>
<dbReference type="CDD" id="cd09272">
    <property type="entry name" value="RNase_HI_RT_Ty1"/>
    <property type="match status" value="1"/>
</dbReference>
<gene>
    <name evidence="1" type="ORF">V8G54_016329</name>
</gene>
<dbReference type="Proteomes" id="UP001374535">
    <property type="component" value="Chromosome 5"/>
</dbReference>
<dbReference type="AlphaFoldDB" id="A0AAQ3RXR4"/>